<organism evidence="6 7">
    <name type="scientific">Lymnaea stagnalis</name>
    <name type="common">Great pond snail</name>
    <name type="synonym">Helix stagnalis</name>
    <dbReference type="NCBI Taxonomy" id="6523"/>
    <lineage>
        <taxon>Eukaryota</taxon>
        <taxon>Metazoa</taxon>
        <taxon>Spiralia</taxon>
        <taxon>Lophotrochozoa</taxon>
        <taxon>Mollusca</taxon>
        <taxon>Gastropoda</taxon>
        <taxon>Heterobranchia</taxon>
        <taxon>Euthyneura</taxon>
        <taxon>Panpulmonata</taxon>
        <taxon>Hygrophila</taxon>
        <taxon>Lymnaeoidea</taxon>
        <taxon>Lymnaeidae</taxon>
        <taxon>Lymnaea</taxon>
    </lineage>
</organism>
<keyword evidence="5" id="KW-1133">Transmembrane helix</keyword>
<dbReference type="InterPro" id="IPR035595">
    <property type="entry name" value="UDP_glycos_trans_CS"/>
</dbReference>
<dbReference type="InterPro" id="IPR002213">
    <property type="entry name" value="UDP_glucos_trans"/>
</dbReference>
<proteinExistence type="inferred from homology"/>
<accession>A0AAV2ID99</accession>
<keyword evidence="2 4" id="KW-0328">Glycosyltransferase</keyword>
<gene>
    <name evidence="6" type="ORF">GSLYS_00017292001</name>
</gene>
<comment type="subcellular location">
    <subcellularLocation>
        <location evidence="5">Membrane</location>
        <topology evidence="5">Single-pass membrane protein</topology>
    </subcellularLocation>
</comment>
<sequence>MFSTPHTSHVRTYTNVARALTDQGHTTYVCVPQFMLDANLVDTHGTKIIAYGRYLKNSEDVLFGKILDKFWRGESGGVTDFIALVKKMQSVIRQILSDKLLMKQIKDLKPDLLVLSNFAPFRNFVMISHIMDVPFVYLGPHNDLAGQRVPFSPSSVPCPFHQGFSERGMSFVDRLKTAACNLLVIAVDYYFMDDKMVQEFAPHRPRASVGEISRRAQLYIIESDHILDFPKPELPNMKLIGSTAVSLPRPLGEPFRSFVEGSRAGIAVVSFGTSVLAIPKAVSQKMISAFLQQELDVVWRANVSSAHPDRIMTSHWLPQNDLLAHPKTKLFVSHCGTNGQYEALYHAVPILCLPLIGEQLYNSHRSKSKGFGLTASILDISDKRLARLMRRVAESDKYRGSIKRASEFFRMLYKAPDQAAAFWINHVMEHGGRYMKSAAQDMPVYQFLVLDGFGVVVATIVIVVAVLSLLCWCGCRALRRVSGKFWQRVKFKGE</sequence>
<dbReference type="GO" id="GO:0016020">
    <property type="term" value="C:membrane"/>
    <property type="evidence" value="ECO:0007669"/>
    <property type="project" value="UniProtKB-SubCell"/>
</dbReference>
<evidence type="ECO:0000313" key="6">
    <source>
        <dbReference type="EMBL" id="CAL1543779.1"/>
    </source>
</evidence>
<dbReference type="Proteomes" id="UP001497497">
    <property type="component" value="Unassembled WGS sequence"/>
</dbReference>
<dbReference type="Gene3D" id="3.40.50.2000">
    <property type="entry name" value="Glycogen Phosphorylase B"/>
    <property type="match status" value="2"/>
</dbReference>
<dbReference type="InterPro" id="IPR050271">
    <property type="entry name" value="UDP-glycosyltransferase"/>
</dbReference>
<dbReference type="PANTHER" id="PTHR48043:SF145">
    <property type="entry name" value="FI06409P-RELATED"/>
    <property type="match status" value="1"/>
</dbReference>
<dbReference type="PROSITE" id="PS00375">
    <property type="entry name" value="UDPGT"/>
    <property type="match status" value="1"/>
</dbReference>
<evidence type="ECO:0000256" key="2">
    <source>
        <dbReference type="ARBA" id="ARBA00022676"/>
    </source>
</evidence>
<evidence type="ECO:0000256" key="5">
    <source>
        <dbReference type="RuleBase" id="RU362059"/>
    </source>
</evidence>
<keyword evidence="5" id="KW-0812">Transmembrane</keyword>
<dbReference type="PANTHER" id="PTHR48043">
    <property type="entry name" value="EG:EG0003.4 PROTEIN-RELATED"/>
    <property type="match status" value="1"/>
</dbReference>
<comment type="caution">
    <text evidence="6">The sequence shown here is derived from an EMBL/GenBank/DDBJ whole genome shotgun (WGS) entry which is preliminary data.</text>
</comment>
<dbReference type="EC" id="2.4.1.17" evidence="5"/>
<evidence type="ECO:0000256" key="4">
    <source>
        <dbReference type="RuleBase" id="RU003718"/>
    </source>
</evidence>
<name>A0AAV2ID99_LYMST</name>
<feature type="transmembrane region" description="Helical" evidence="5">
    <location>
        <begin position="452"/>
        <end position="475"/>
    </location>
</feature>
<protein>
    <recommendedName>
        <fullName evidence="5">UDP-glucuronosyltransferase</fullName>
        <ecNumber evidence="5">2.4.1.17</ecNumber>
    </recommendedName>
</protein>
<dbReference type="EMBL" id="CAXITT010000575">
    <property type="protein sequence ID" value="CAL1543779.1"/>
    <property type="molecule type" value="Genomic_DNA"/>
</dbReference>
<keyword evidence="5" id="KW-0472">Membrane</keyword>
<reference evidence="6 7" key="1">
    <citation type="submission" date="2024-04" db="EMBL/GenBank/DDBJ databases">
        <authorList>
            <consortium name="Genoscope - CEA"/>
            <person name="William W."/>
        </authorList>
    </citation>
    <scope>NUCLEOTIDE SEQUENCE [LARGE SCALE GENOMIC DNA]</scope>
</reference>
<comment type="similarity">
    <text evidence="1 4">Belongs to the UDP-glycosyltransferase family.</text>
</comment>
<dbReference type="GO" id="GO:0015020">
    <property type="term" value="F:glucuronosyltransferase activity"/>
    <property type="evidence" value="ECO:0007669"/>
    <property type="project" value="UniProtKB-EC"/>
</dbReference>
<keyword evidence="7" id="KW-1185">Reference proteome</keyword>
<dbReference type="SUPFAM" id="SSF53756">
    <property type="entry name" value="UDP-Glycosyltransferase/glycogen phosphorylase"/>
    <property type="match status" value="1"/>
</dbReference>
<comment type="catalytic activity">
    <reaction evidence="5">
        <text>glucuronate acceptor + UDP-alpha-D-glucuronate = acceptor beta-D-glucuronoside + UDP + H(+)</text>
        <dbReference type="Rhea" id="RHEA:21032"/>
        <dbReference type="ChEBI" id="CHEBI:15378"/>
        <dbReference type="ChEBI" id="CHEBI:58052"/>
        <dbReference type="ChEBI" id="CHEBI:58223"/>
        <dbReference type="ChEBI" id="CHEBI:132367"/>
        <dbReference type="ChEBI" id="CHEBI:132368"/>
        <dbReference type="EC" id="2.4.1.17"/>
    </reaction>
</comment>
<dbReference type="Pfam" id="PF00201">
    <property type="entry name" value="UDPGT"/>
    <property type="match status" value="1"/>
</dbReference>
<dbReference type="FunFam" id="3.40.50.2000:FF:000021">
    <property type="entry name" value="UDP-glucuronosyltransferase"/>
    <property type="match status" value="1"/>
</dbReference>
<evidence type="ECO:0000256" key="1">
    <source>
        <dbReference type="ARBA" id="ARBA00009995"/>
    </source>
</evidence>
<evidence type="ECO:0000256" key="3">
    <source>
        <dbReference type="ARBA" id="ARBA00022679"/>
    </source>
</evidence>
<dbReference type="AlphaFoldDB" id="A0AAV2ID99"/>
<dbReference type="CDD" id="cd03784">
    <property type="entry name" value="GT1_Gtf-like"/>
    <property type="match status" value="1"/>
</dbReference>
<keyword evidence="3 4" id="KW-0808">Transferase</keyword>
<evidence type="ECO:0000313" key="7">
    <source>
        <dbReference type="Proteomes" id="UP001497497"/>
    </source>
</evidence>